<proteinExistence type="predicted"/>
<keyword evidence="3" id="KW-1185">Reference proteome</keyword>
<sequence>MAACRARLAGIQAHTHVGIRHVQRDLSPTGQRCTHGRNDGGQRFQGEREKRHPASIRGDVWSTGHKKSPPEGRESGSGSGKGLAYQGGGELSQTFQILGGATEAFRGPGRAAFWRSNLNAVAAITAGKLRISGALLCALTLAPGLAKVQAA</sequence>
<dbReference type="Proteomes" id="UP000639973">
    <property type="component" value="Unassembled WGS sequence"/>
</dbReference>
<evidence type="ECO:0000256" key="1">
    <source>
        <dbReference type="SAM" id="MobiDB-lite"/>
    </source>
</evidence>
<protein>
    <submittedName>
        <fullName evidence="2">Uncharacterized protein</fullName>
    </submittedName>
</protein>
<name>A0ABQ2GFK3_9DEIO</name>
<dbReference type="EMBL" id="BMOL01000024">
    <property type="protein sequence ID" value="GGL92812.1"/>
    <property type="molecule type" value="Genomic_DNA"/>
</dbReference>
<reference evidence="3" key="1">
    <citation type="journal article" date="2019" name="Int. J. Syst. Evol. Microbiol.">
        <title>The Global Catalogue of Microorganisms (GCM) 10K type strain sequencing project: providing services to taxonomists for standard genome sequencing and annotation.</title>
        <authorList>
            <consortium name="The Broad Institute Genomics Platform"/>
            <consortium name="The Broad Institute Genome Sequencing Center for Infectious Disease"/>
            <person name="Wu L."/>
            <person name="Ma J."/>
        </authorList>
    </citation>
    <scope>NUCLEOTIDE SEQUENCE [LARGE SCALE GENOMIC DNA]</scope>
    <source>
        <strain evidence="3">JCM 15442</strain>
    </source>
</reference>
<gene>
    <name evidence="2" type="ORF">GCM10010840_33620</name>
</gene>
<evidence type="ECO:0000313" key="3">
    <source>
        <dbReference type="Proteomes" id="UP000639973"/>
    </source>
</evidence>
<evidence type="ECO:0000313" key="2">
    <source>
        <dbReference type="EMBL" id="GGL92812.1"/>
    </source>
</evidence>
<comment type="caution">
    <text evidence="2">The sequence shown here is derived from an EMBL/GenBank/DDBJ whole genome shotgun (WGS) entry which is preliminary data.</text>
</comment>
<feature type="compositionally biased region" description="Gly residues" evidence="1">
    <location>
        <begin position="75"/>
        <end position="87"/>
    </location>
</feature>
<feature type="region of interest" description="Disordered" evidence="1">
    <location>
        <begin position="24"/>
        <end position="87"/>
    </location>
</feature>
<organism evidence="2 3">
    <name type="scientific">Deinococcus aerolatus</name>
    <dbReference type="NCBI Taxonomy" id="522487"/>
    <lineage>
        <taxon>Bacteria</taxon>
        <taxon>Thermotogati</taxon>
        <taxon>Deinococcota</taxon>
        <taxon>Deinococci</taxon>
        <taxon>Deinococcales</taxon>
        <taxon>Deinococcaceae</taxon>
        <taxon>Deinococcus</taxon>
    </lineage>
</organism>
<accession>A0ABQ2GFK3</accession>
<feature type="compositionally biased region" description="Basic and acidic residues" evidence="1">
    <location>
        <begin position="36"/>
        <end position="52"/>
    </location>
</feature>